<dbReference type="Gene3D" id="2.60.120.10">
    <property type="entry name" value="Jelly Rolls"/>
    <property type="match status" value="1"/>
</dbReference>
<dbReference type="RefSeq" id="WP_277829904.1">
    <property type="nucleotide sequence ID" value="NZ_JAAIVF010000001.1"/>
</dbReference>
<reference evidence="2" key="1">
    <citation type="submission" date="2022-08" db="EMBL/GenBank/DDBJ databases">
        <title>Genome analysis of Corynebacteriales strain.</title>
        <authorList>
            <person name="Lee S.D."/>
        </authorList>
    </citation>
    <scope>NUCLEOTIDE SEQUENCE</scope>
    <source>
        <strain evidence="2">D3-21</strain>
    </source>
</reference>
<keyword evidence="3" id="KW-1185">Reference proteome</keyword>
<dbReference type="InterPro" id="IPR011051">
    <property type="entry name" value="RmlC_Cupin_sf"/>
</dbReference>
<proteinExistence type="predicted"/>
<dbReference type="AlphaFoldDB" id="A0A9X4M1J5"/>
<protein>
    <submittedName>
        <fullName evidence="2">Cupin domain-containing protein</fullName>
    </submittedName>
</protein>
<dbReference type="Proteomes" id="UP001152755">
    <property type="component" value="Unassembled WGS sequence"/>
</dbReference>
<dbReference type="InterPro" id="IPR013096">
    <property type="entry name" value="Cupin_2"/>
</dbReference>
<comment type="caution">
    <text evidence="2">The sequence shown here is derived from an EMBL/GenBank/DDBJ whole genome shotgun (WGS) entry which is preliminary data.</text>
</comment>
<name>A0A9X4M1J5_9ACTN</name>
<feature type="domain" description="Cupin type-2" evidence="1">
    <location>
        <begin position="37"/>
        <end position="98"/>
    </location>
</feature>
<dbReference type="Pfam" id="PF07883">
    <property type="entry name" value="Cupin_2"/>
    <property type="match status" value="1"/>
</dbReference>
<organism evidence="2 3">
    <name type="scientific">Speluncibacter jeojiensis</name>
    <dbReference type="NCBI Taxonomy" id="2710754"/>
    <lineage>
        <taxon>Bacteria</taxon>
        <taxon>Bacillati</taxon>
        <taxon>Actinomycetota</taxon>
        <taxon>Actinomycetes</taxon>
        <taxon>Mycobacteriales</taxon>
        <taxon>Speluncibacteraceae</taxon>
        <taxon>Speluncibacter</taxon>
    </lineage>
</organism>
<sequence length="125" mass="13105">MAHLTDEKARAFEMHGVTFTSFAAGATGARTLAAWRADFAPDTPGQAHTMAKEEVLYVLSGVLDIEIDDERFTAEAGDCAIVPAGAVLRVTNSTPEPAGAWVTSLIGMTASMQAGGDRIAPPWAQ</sequence>
<gene>
    <name evidence="2" type="ORF">NVS88_13105</name>
</gene>
<dbReference type="EMBL" id="JANRHA010000008">
    <property type="protein sequence ID" value="MDG3015491.1"/>
    <property type="molecule type" value="Genomic_DNA"/>
</dbReference>
<accession>A0A9X4M1J5</accession>
<dbReference type="InterPro" id="IPR014710">
    <property type="entry name" value="RmlC-like_jellyroll"/>
</dbReference>
<dbReference type="SUPFAM" id="SSF51182">
    <property type="entry name" value="RmlC-like cupins"/>
    <property type="match status" value="1"/>
</dbReference>
<evidence type="ECO:0000313" key="3">
    <source>
        <dbReference type="Proteomes" id="UP001152755"/>
    </source>
</evidence>
<evidence type="ECO:0000313" key="2">
    <source>
        <dbReference type="EMBL" id="MDG3015491.1"/>
    </source>
</evidence>
<evidence type="ECO:0000259" key="1">
    <source>
        <dbReference type="Pfam" id="PF07883"/>
    </source>
</evidence>